<evidence type="ECO:0000256" key="8">
    <source>
        <dbReference type="ARBA" id="ARBA00048555"/>
    </source>
</evidence>
<dbReference type="RefSeq" id="WP_181552136.1">
    <property type="nucleotide sequence ID" value="NZ_JACDUS010000010.1"/>
</dbReference>
<dbReference type="UniPathway" id="UPA00148">
    <property type="reaction ID" value="UER00233"/>
</dbReference>
<evidence type="ECO:0000256" key="1">
    <source>
        <dbReference type="ARBA" id="ARBA00005121"/>
    </source>
</evidence>
<evidence type="ECO:0000313" key="11">
    <source>
        <dbReference type="Proteomes" id="UP000525298"/>
    </source>
</evidence>
<dbReference type="GO" id="GO:0005524">
    <property type="term" value="F:ATP binding"/>
    <property type="evidence" value="ECO:0007669"/>
    <property type="project" value="InterPro"/>
</dbReference>
<dbReference type="Gene3D" id="3.40.50.300">
    <property type="entry name" value="P-loop containing nucleotide triphosphate hydrolases"/>
    <property type="match status" value="1"/>
</dbReference>
<comment type="pathway">
    <text evidence="1">Cofactor biosynthesis; adenosylcobalamin biosynthesis; adenosylcobalamin from cob(II)yrinate a,c-diamide: step 2/7.</text>
</comment>
<protein>
    <recommendedName>
        <fullName evidence="3">corrinoid adenosyltransferase</fullName>
        <ecNumber evidence="3">2.5.1.17</ecNumber>
    </recommendedName>
    <alternativeName>
        <fullName evidence="5">Cob(II)alamin adenosyltransferase</fullName>
    </alternativeName>
    <alternativeName>
        <fullName evidence="7">Cob(II)yrinic acid a,c-diamide adenosyltransferase</fullName>
    </alternativeName>
    <alternativeName>
        <fullName evidence="6">Cobinamide/cobalamin adenosyltransferase</fullName>
    </alternativeName>
</protein>
<organism evidence="10 11">
    <name type="scientific">Desulfosalsimonas propionicica</name>
    <dbReference type="NCBI Taxonomy" id="332175"/>
    <lineage>
        <taxon>Bacteria</taxon>
        <taxon>Pseudomonadati</taxon>
        <taxon>Thermodesulfobacteriota</taxon>
        <taxon>Desulfobacteria</taxon>
        <taxon>Desulfobacterales</taxon>
        <taxon>Desulfosalsimonadaceae</taxon>
        <taxon>Desulfosalsimonas</taxon>
    </lineage>
</organism>
<dbReference type="AlphaFoldDB" id="A0A7W0HLZ2"/>
<evidence type="ECO:0000256" key="4">
    <source>
        <dbReference type="ARBA" id="ARBA00024929"/>
    </source>
</evidence>
<keyword evidence="10" id="KW-0808">Transferase</keyword>
<dbReference type="SUPFAM" id="SSF52540">
    <property type="entry name" value="P-loop containing nucleoside triphosphate hydrolases"/>
    <property type="match status" value="1"/>
</dbReference>
<evidence type="ECO:0000256" key="3">
    <source>
        <dbReference type="ARBA" id="ARBA00012454"/>
    </source>
</evidence>
<evidence type="ECO:0000256" key="2">
    <source>
        <dbReference type="ARBA" id="ARBA00007487"/>
    </source>
</evidence>
<evidence type="ECO:0000313" key="10">
    <source>
        <dbReference type="EMBL" id="MBA2882501.1"/>
    </source>
</evidence>
<comment type="caution">
    <text evidence="10">The sequence shown here is derived from an EMBL/GenBank/DDBJ whole genome shotgun (WGS) entry which is preliminary data.</text>
</comment>
<dbReference type="PANTHER" id="PTHR46638">
    <property type="entry name" value="CORRINOID ADENOSYLTRANSFERASE"/>
    <property type="match status" value="1"/>
</dbReference>
<dbReference type="EMBL" id="JACDUS010000010">
    <property type="protein sequence ID" value="MBA2882501.1"/>
    <property type="molecule type" value="Genomic_DNA"/>
</dbReference>
<evidence type="ECO:0000256" key="7">
    <source>
        <dbReference type="ARBA" id="ARBA00033354"/>
    </source>
</evidence>
<keyword evidence="11" id="KW-1185">Reference proteome</keyword>
<dbReference type="EC" id="2.5.1.17" evidence="3"/>
<comment type="similarity">
    <text evidence="2">Belongs to the Cob(I)alamin adenosyltransferase family.</text>
</comment>
<comment type="catalytic activity">
    <reaction evidence="8">
        <text>2 cob(II)yrinate a,c diamide + reduced [electron-transfer flavoprotein] + 2 ATP = 2 adenosylcob(III)yrinate a,c-diamide + 2 triphosphate + oxidized [electron-transfer flavoprotein] + 3 H(+)</text>
        <dbReference type="Rhea" id="RHEA:11528"/>
        <dbReference type="Rhea" id="RHEA-COMP:10685"/>
        <dbReference type="Rhea" id="RHEA-COMP:10686"/>
        <dbReference type="ChEBI" id="CHEBI:15378"/>
        <dbReference type="ChEBI" id="CHEBI:18036"/>
        <dbReference type="ChEBI" id="CHEBI:30616"/>
        <dbReference type="ChEBI" id="CHEBI:57692"/>
        <dbReference type="ChEBI" id="CHEBI:58307"/>
        <dbReference type="ChEBI" id="CHEBI:58503"/>
        <dbReference type="ChEBI" id="CHEBI:58537"/>
        <dbReference type="EC" id="2.5.1.17"/>
    </reaction>
</comment>
<dbReference type="PANTHER" id="PTHR46638:SF1">
    <property type="entry name" value="CORRINOID ADENOSYLTRANSFERASE"/>
    <property type="match status" value="1"/>
</dbReference>
<evidence type="ECO:0000256" key="6">
    <source>
        <dbReference type="ARBA" id="ARBA00033334"/>
    </source>
</evidence>
<comment type="catalytic activity">
    <reaction evidence="9">
        <text>2 cob(II)alamin + reduced [electron-transfer flavoprotein] + 2 ATP = 2 adenosylcob(III)alamin + 2 triphosphate + oxidized [electron-transfer flavoprotein] + 3 H(+)</text>
        <dbReference type="Rhea" id="RHEA:28671"/>
        <dbReference type="Rhea" id="RHEA-COMP:10685"/>
        <dbReference type="Rhea" id="RHEA-COMP:10686"/>
        <dbReference type="ChEBI" id="CHEBI:15378"/>
        <dbReference type="ChEBI" id="CHEBI:16304"/>
        <dbReference type="ChEBI" id="CHEBI:18036"/>
        <dbReference type="ChEBI" id="CHEBI:18408"/>
        <dbReference type="ChEBI" id="CHEBI:30616"/>
        <dbReference type="ChEBI" id="CHEBI:57692"/>
        <dbReference type="ChEBI" id="CHEBI:58307"/>
        <dbReference type="EC" id="2.5.1.17"/>
    </reaction>
</comment>
<dbReference type="PIRSF" id="PIRSF015617">
    <property type="entry name" value="Adensltrnsf_CobA"/>
    <property type="match status" value="1"/>
</dbReference>
<reference evidence="10 11" key="1">
    <citation type="submission" date="2020-07" db="EMBL/GenBank/DDBJ databases">
        <title>Genomic Encyclopedia of Type Strains, Phase IV (KMG-IV): sequencing the most valuable type-strain genomes for metagenomic binning, comparative biology and taxonomic classification.</title>
        <authorList>
            <person name="Goeker M."/>
        </authorList>
    </citation>
    <scope>NUCLEOTIDE SEQUENCE [LARGE SCALE GENOMIC DNA]</scope>
    <source>
        <strain evidence="10 11">DSM 17721</strain>
    </source>
</reference>
<name>A0A7W0HLZ2_9BACT</name>
<gene>
    <name evidence="10" type="ORF">HNR65_002853</name>
</gene>
<evidence type="ECO:0000256" key="5">
    <source>
        <dbReference type="ARBA" id="ARBA00031529"/>
    </source>
</evidence>
<proteinExistence type="inferred from homology"/>
<dbReference type="GO" id="GO:0008817">
    <property type="term" value="F:corrinoid adenosyltransferase activity"/>
    <property type="evidence" value="ECO:0007669"/>
    <property type="project" value="UniProtKB-EC"/>
</dbReference>
<dbReference type="InterPro" id="IPR003724">
    <property type="entry name" value="CblAdoTrfase_CobA"/>
</dbReference>
<accession>A0A7W0HLZ2</accession>
<evidence type="ECO:0000256" key="9">
    <source>
        <dbReference type="ARBA" id="ARBA00048692"/>
    </source>
</evidence>
<dbReference type="Pfam" id="PF02572">
    <property type="entry name" value="CobA_CobO_BtuR"/>
    <property type="match status" value="1"/>
</dbReference>
<dbReference type="GO" id="GO:0009236">
    <property type="term" value="P:cobalamin biosynthetic process"/>
    <property type="evidence" value="ECO:0007669"/>
    <property type="project" value="UniProtKB-UniPathway"/>
</dbReference>
<sequence length="172" mass="18493">MEKGYIQVYTGNGKEKITAALGLALRAAGSGLRVYIARFMEKGHYSEIRALERLSDRIAVEQFGTGCFVPGKPDAADFEAAGKGLDAARQAMLSGDYDMVVLEEVNLAYESKIISEQDLMDFVSAKPDGVELVLTGRGGAPGVLERADLITDIKPVRHYFEQGVGACTGIES</sequence>
<comment type="function">
    <text evidence="4">Required for both de novo synthesis of the corrin ring for the assimilation of exogenous corrinoids. Participates in the adenosylation of a variety of incomplete and complete corrinoids.</text>
</comment>
<dbReference type="InterPro" id="IPR027417">
    <property type="entry name" value="P-loop_NTPase"/>
</dbReference>
<dbReference type="Proteomes" id="UP000525298">
    <property type="component" value="Unassembled WGS sequence"/>
</dbReference>